<keyword evidence="13" id="KW-1185">Reference proteome</keyword>
<evidence type="ECO:0000256" key="1">
    <source>
        <dbReference type="ARBA" id="ARBA00000822"/>
    </source>
</evidence>
<dbReference type="AlphaFoldDB" id="A0A9W8DTJ3"/>
<gene>
    <name evidence="12" type="primary">CHT2_1</name>
    <name evidence="12" type="ORF">H4219_000190</name>
</gene>
<evidence type="ECO:0000256" key="8">
    <source>
        <dbReference type="RuleBase" id="RU000489"/>
    </source>
</evidence>
<comment type="caution">
    <text evidence="12">The sequence shown here is derived from an EMBL/GenBank/DDBJ whole genome shotgun (WGS) entry which is preliminary data.</text>
</comment>
<sequence>MVTLNSILLLTTALASSFLHFALANINGTAENRASGFNVKANSNLILYWGQNSRGQQDSQKPLSEYCKDGTVDAFTLAFMNGFPNIIMNLANGCETMYSGTNILNCPHVGEDIKTCQAAGKAILLSLGGASGAYGFSSDSQGAEFADTLWNMFFKGNTTYRPFGDAVLDGIDIDIEGGSSVGYAGMINRLHELFTADPSKKYYLTAAPQCPYPDSYMGTALNSAWFDMVFVQFYNNYCGLNNYGTFFNFDEWDTWAKTKSLNKDVKVYIGAPASQSSAGSGYVSADQLVNIATSVRNKYSSFGGVMAWDTSTAFSNGNWATQVSSSLKSGNGSSNGSTASGNMRFAQFAPNRIDPPPTVYSQWRIHSGDVDATISVLELNAANGNFNVLCKVKTNNQPILPHWKLWFTLPDGQQLTSAPMGINAPLSQSGPKSGNITISADPTDSSSHMAVYFSLAGTYQGKTFQFPDPATIGFSPK</sequence>
<keyword evidence="4" id="KW-0146">Chitin degradation</keyword>
<dbReference type="CDD" id="cd02877">
    <property type="entry name" value="GH18_hevamine_XipI_class_III"/>
    <property type="match status" value="1"/>
</dbReference>
<keyword evidence="3 8" id="KW-0378">Hydrolase</keyword>
<dbReference type="PROSITE" id="PS01095">
    <property type="entry name" value="GH18_1"/>
    <property type="match status" value="1"/>
</dbReference>
<keyword evidence="5" id="KW-0119">Carbohydrate metabolism</keyword>
<feature type="signal peptide" evidence="10">
    <location>
        <begin position="1"/>
        <end position="24"/>
    </location>
</feature>
<keyword evidence="10" id="KW-0732">Signal</keyword>
<dbReference type="PANTHER" id="PTHR45708">
    <property type="entry name" value="ENDOCHITINASE"/>
    <property type="match status" value="1"/>
</dbReference>
<dbReference type="InterPro" id="IPR017853">
    <property type="entry name" value="GH"/>
</dbReference>
<dbReference type="InterPro" id="IPR045321">
    <property type="entry name" value="Cts1-like"/>
</dbReference>
<evidence type="ECO:0000256" key="5">
    <source>
        <dbReference type="ARBA" id="ARBA00023277"/>
    </source>
</evidence>
<evidence type="ECO:0000256" key="2">
    <source>
        <dbReference type="ARBA" id="ARBA00012729"/>
    </source>
</evidence>
<evidence type="ECO:0000256" key="6">
    <source>
        <dbReference type="ARBA" id="ARBA00023295"/>
    </source>
</evidence>
<comment type="catalytic activity">
    <reaction evidence="1">
        <text>Random endo-hydrolysis of N-acetyl-beta-D-glucosaminide (1-&gt;4)-beta-linkages in chitin and chitodextrins.</text>
        <dbReference type="EC" id="3.2.1.14"/>
    </reaction>
</comment>
<feature type="chain" id="PRO_5040724599" description="chitinase" evidence="10">
    <location>
        <begin position="25"/>
        <end position="477"/>
    </location>
</feature>
<dbReference type="GO" id="GO:0006032">
    <property type="term" value="P:chitin catabolic process"/>
    <property type="evidence" value="ECO:0007669"/>
    <property type="project" value="UniProtKB-KW"/>
</dbReference>
<feature type="domain" description="GH18" evidence="11">
    <location>
        <begin position="43"/>
        <end position="330"/>
    </location>
</feature>
<keyword evidence="7" id="KW-0624">Polysaccharide degradation</keyword>
<evidence type="ECO:0000256" key="3">
    <source>
        <dbReference type="ARBA" id="ARBA00022801"/>
    </source>
</evidence>
<dbReference type="PROSITE" id="PS51910">
    <property type="entry name" value="GH18_2"/>
    <property type="match status" value="1"/>
</dbReference>
<comment type="similarity">
    <text evidence="9">Belongs to the glycosyl hydrolase 18 family.</text>
</comment>
<dbReference type="Pfam" id="PF00704">
    <property type="entry name" value="Glyco_hydro_18"/>
    <property type="match status" value="1"/>
</dbReference>
<evidence type="ECO:0000313" key="12">
    <source>
        <dbReference type="EMBL" id="KAJ1922328.1"/>
    </source>
</evidence>
<reference evidence="12" key="1">
    <citation type="submission" date="2022-07" db="EMBL/GenBank/DDBJ databases">
        <title>Phylogenomic reconstructions and comparative analyses of Kickxellomycotina fungi.</title>
        <authorList>
            <person name="Reynolds N.K."/>
            <person name="Stajich J.E."/>
            <person name="Barry K."/>
            <person name="Grigoriev I.V."/>
            <person name="Crous P."/>
            <person name="Smith M.E."/>
        </authorList>
    </citation>
    <scope>NUCLEOTIDE SEQUENCE</scope>
    <source>
        <strain evidence="12">NBRC 100468</strain>
    </source>
</reference>
<keyword evidence="6 8" id="KW-0326">Glycosidase</keyword>
<dbReference type="InterPro" id="IPR001579">
    <property type="entry name" value="Glyco_hydro_18_chit_AS"/>
</dbReference>
<proteinExistence type="inferred from homology"/>
<protein>
    <recommendedName>
        <fullName evidence="2">chitinase</fullName>
        <ecNumber evidence="2">3.2.1.14</ecNumber>
    </recommendedName>
</protein>
<dbReference type="OrthoDB" id="6020543at2759"/>
<dbReference type="InterPro" id="IPR001223">
    <property type="entry name" value="Glyco_hydro18_cat"/>
</dbReference>
<evidence type="ECO:0000256" key="4">
    <source>
        <dbReference type="ARBA" id="ARBA00023024"/>
    </source>
</evidence>
<organism evidence="12 13">
    <name type="scientific">Mycoemilia scoparia</name>
    <dbReference type="NCBI Taxonomy" id="417184"/>
    <lineage>
        <taxon>Eukaryota</taxon>
        <taxon>Fungi</taxon>
        <taxon>Fungi incertae sedis</taxon>
        <taxon>Zoopagomycota</taxon>
        <taxon>Kickxellomycotina</taxon>
        <taxon>Kickxellomycetes</taxon>
        <taxon>Kickxellales</taxon>
        <taxon>Kickxellaceae</taxon>
        <taxon>Mycoemilia</taxon>
    </lineage>
</organism>
<dbReference type="EMBL" id="JANBPU010000001">
    <property type="protein sequence ID" value="KAJ1922328.1"/>
    <property type="molecule type" value="Genomic_DNA"/>
</dbReference>
<dbReference type="GO" id="GO:0008843">
    <property type="term" value="F:endochitinase activity"/>
    <property type="evidence" value="ECO:0007669"/>
    <property type="project" value="UniProtKB-EC"/>
</dbReference>
<evidence type="ECO:0000313" key="13">
    <source>
        <dbReference type="Proteomes" id="UP001150538"/>
    </source>
</evidence>
<dbReference type="SUPFAM" id="SSF51445">
    <property type="entry name" value="(Trans)glycosidases"/>
    <property type="match status" value="1"/>
</dbReference>
<evidence type="ECO:0000256" key="9">
    <source>
        <dbReference type="RuleBase" id="RU004453"/>
    </source>
</evidence>
<dbReference type="Gene3D" id="3.20.20.80">
    <property type="entry name" value="Glycosidases"/>
    <property type="match status" value="1"/>
</dbReference>
<dbReference type="GO" id="GO:0000272">
    <property type="term" value="P:polysaccharide catabolic process"/>
    <property type="evidence" value="ECO:0007669"/>
    <property type="project" value="UniProtKB-KW"/>
</dbReference>
<dbReference type="Proteomes" id="UP001150538">
    <property type="component" value="Unassembled WGS sequence"/>
</dbReference>
<accession>A0A9W8DTJ3</accession>
<dbReference type="InterPro" id="IPR050542">
    <property type="entry name" value="Glycosyl_Hydrlase18_Chitinase"/>
</dbReference>
<dbReference type="PANTHER" id="PTHR45708:SF49">
    <property type="entry name" value="ENDOCHITINASE"/>
    <property type="match status" value="1"/>
</dbReference>
<dbReference type="GO" id="GO:0005576">
    <property type="term" value="C:extracellular region"/>
    <property type="evidence" value="ECO:0007669"/>
    <property type="project" value="TreeGrafter"/>
</dbReference>
<evidence type="ECO:0000256" key="10">
    <source>
        <dbReference type="SAM" id="SignalP"/>
    </source>
</evidence>
<dbReference type="EC" id="3.2.1.14" evidence="2"/>
<name>A0A9W8DTJ3_9FUNG</name>
<evidence type="ECO:0000259" key="11">
    <source>
        <dbReference type="PROSITE" id="PS51910"/>
    </source>
</evidence>
<evidence type="ECO:0000256" key="7">
    <source>
        <dbReference type="ARBA" id="ARBA00023326"/>
    </source>
</evidence>